<keyword evidence="11" id="KW-0963">Cytoplasm</keyword>
<evidence type="ECO:0000256" key="5">
    <source>
        <dbReference type="ARBA" id="ARBA00022679"/>
    </source>
</evidence>
<dbReference type="PRINTS" id="PR01100">
    <property type="entry name" value="SHIKIMTKNASE"/>
</dbReference>
<evidence type="ECO:0000256" key="2">
    <source>
        <dbReference type="ARBA" id="ARBA00006997"/>
    </source>
</evidence>
<dbReference type="GO" id="GO:0009073">
    <property type="term" value="P:aromatic amino acid family biosynthetic process"/>
    <property type="evidence" value="ECO:0007669"/>
    <property type="project" value="UniProtKB-KW"/>
</dbReference>
<keyword evidence="11" id="KW-0460">Magnesium</keyword>
<dbReference type="RefSeq" id="WP_078810466.1">
    <property type="nucleotide sequence ID" value="NZ_FUWM01000017.1"/>
</dbReference>
<dbReference type="AlphaFoldDB" id="A0A1T4P3V4"/>
<dbReference type="GO" id="GO:0005524">
    <property type="term" value="F:ATP binding"/>
    <property type="evidence" value="ECO:0007669"/>
    <property type="project" value="UniProtKB-UniRule"/>
</dbReference>
<comment type="function">
    <text evidence="11">Catalyzes the specific phosphorylation of the 3-hydroxyl group of shikimic acid using ATP as a cosubstrate.</text>
</comment>
<keyword evidence="13" id="KW-1185">Reference proteome</keyword>
<comment type="cofactor">
    <cofactor evidence="11">
        <name>Mg(2+)</name>
        <dbReference type="ChEBI" id="CHEBI:18420"/>
    </cofactor>
    <text evidence="11">Binds 1 Mg(2+) ion per subunit.</text>
</comment>
<dbReference type="NCBIfam" id="NF010553">
    <property type="entry name" value="PRK13947.1"/>
    <property type="match status" value="1"/>
</dbReference>
<dbReference type="GO" id="GO:0000287">
    <property type="term" value="F:magnesium ion binding"/>
    <property type="evidence" value="ECO:0007669"/>
    <property type="project" value="UniProtKB-UniRule"/>
</dbReference>
<dbReference type="GO" id="GO:0009423">
    <property type="term" value="P:chorismate biosynthetic process"/>
    <property type="evidence" value="ECO:0007669"/>
    <property type="project" value="UniProtKB-UniRule"/>
</dbReference>
<name>A0A1T4P3V4_9FIRM</name>
<evidence type="ECO:0000313" key="13">
    <source>
        <dbReference type="Proteomes" id="UP000190625"/>
    </source>
</evidence>
<dbReference type="OrthoDB" id="9800332at2"/>
<keyword evidence="4 11" id="KW-0028">Amino-acid biosynthesis</keyword>
<feature type="binding site" evidence="11">
    <location>
        <position position="117"/>
    </location>
    <ligand>
        <name>ATP</name>
        <dbReference type="ChEBI" id="CHEBI:30616"/>
    </ligand>
</feature>
<comment type="similarity">
    <text evidence="2 11">Belongs to the shikimate kinase family.</text>
</comment>
<evidence type="ECO:0000256" key="4">
    <source>
        <dbReference type="ARBA" id="ARBA00022605"/>
    </source>
</evidence>
<dbReference type="EMBL" id="FUWM01000017">
    <property type="protein sequence ID" value="SJZ85997.1"/>
    <property type="molecule type" value="Genomic_DNA"/>
</dbReference>
<dbReference type="PROSITE" id="PS01128">
    <property type="entry name" value="SHIKIMATE_KINASE"/>
    <property type="match status" value="1"/>
</dbReference>
<keyword evidence="11" id="KW-0479">Metal-binding</keyword>
<dbReference type="CDD" id="cd00464">
    <property type="entry name" value="SK"/>
    <property type="match status" value="1"/>
</dbReference>
<comment type="caution">
    <text evidence="11">Lacks conserved residue(s) required for the propagation of feature annotation.</text>
</comment>
<reference evidence="13" key="1">
    <citation type="submission" date="2017-02" db="EMBL/GenBank/DDBJ databases">
        <authorList>
            <person name="Varghese N."/>
            <person name="Submissions S."/>
        </authorList>
    </citation>
    <scope>NUCLEOTIDE SEQUENCE [LARGE SCALE GENOMIC DNA]</scope>
    <source>
        <strain evidence="13">ATCC BAA-73</strain>
    </source>
</reference>
<evidence type="ECO:0000256" key="8">
    <source>
        <dbReference type="ARBA" id="ARBA00022840"/>
    </source>
</evidence>
<dbReference type="PANTHER" id="PTHR21087">
    <property type="entry name" value="SHIKIMATE KINASE"/>
    <property type="match status" value="1"/>
</dbReference>
<keyword evidence="6 11" id="KW-0547">Nucleotide-binding</keyword>
<feature type="binding site" evidence="11">
    <location>
        <begin position="12"/>
        <end position="17"/>
    </location>
    <ligand>
        <name>ATP</name>
        <dbReference type="ChEBI" id="CHEBI:30616"/>
    </ligand>
</feature>
<protein>
    <recommendedName>
        <fullName evidence="3 11">Shikimate kinase</fullName>
        <shortName evidence="11">SK</shortName>
        <ecNumber evidence="3 11">2.7.1.71</ecNumber>
    </recommendedName>
</protein>
<comment type="subcellular location">
    <subcellularLocation>
        <location evidence="11">Cytoplasm</location>
    </subcellularLocation>
</comment>
<dbReference type="InterPro" id="IPR027417">
    <property type="entry name" value="P-loop_NTPase"/>
</dbReference>
<feature type="binding site" evidence="11">
    <location>
        <position position="58"/>
    </location>
    <ligand>
        <name>substrate</name>
    </ligand>
</feature>
<organism evidence="12 13">
    <name type="scientific">Selenihalanaerobacter shriftii</name>
    <dbReference type="NCBI Taxonomy" id="142842"/>
    <lineage>
        <taxon>Bacteria</taxon>
        <taxon>Bacillati</taxon>
        <taxon>Bacillota</taxon>
        <taxon>Clostridia</taxon>
        <taxon>Halanaerobiales</taxon>
        <taxon>Halobacteroidaceae</taxon>
        <taxon>Selenihalanaerobacter</taxon>
    </lineage>
</organism>
<keyword evidence="9 11" id="KW-0057">Aromatic amino acid biosynthesis</keyword>
<dbReference type="PANTHER" id="PTHR21087:SF16">
    <property type="entry name" value="SHIKIMATE KINASE 1, CHLOROPLASTIC"/>
    <property type="match status" value="1"/>
</dbReference>
<evidence type="ECO:0000256" key="7">
    <source>
        <dbReference type="ARBA" id="ARBA00022777"/>
    </source>
</evidence>
<evidence type="ECO:0000256" key="1">
    <source>
        <dbReference type="ARBA" id="ARBA00004842"/>
    </source>
</evidence>
<evidence type="ECO:0000256" key="9">
    <source>
        <dbReference type="ARBA" id="ARBA00023141"/>
    </source>
</evidence>
<dbReference type="Proteomes" id="UP000190625">
    <property type="component" value="Unassembled WGS sequence"/>
</dbReference>
<dbReference type="InterPro" id="IPR023000">
    <property type="entry name" value="Shikimate_kinase_CS"/>
</dbReference>
<dbReference type="GO" id="GO:0008652">
    <property type="term" value="P:amino acid biosynthetic process"/>
    <property type="evidence" value="ECO:0007669"/>
    <property type="project" value="UniProtKB-KW"/>
</dbReference>
<sequence>MSKNIVLIGFMGTGKSTVGKELADKLGMKFVDSDEVIKEDSDKTIEEIFAEDGEDYFRNLETKVISDLSQRDNLVISTGGGVVLKENNIKLLNQNGIVILLTATPEVILMRVKNTDRPLLQVEKPLEKIKELLAEREEFYNIAKYQVDTSSLEVDEVIKKIEEIIIGSEGD</sequence>
<keyword evidence="8 11" id="KW-0067">ATP-binding</keyword>
<dbReference type="GO" id="GO:0004765">
    <property type="term" value="F:shikimate kinase activity"/>
    <property type="evidence" value="ECO:0007669"/>
    <property type="project" value="UniProtKB-UniRule"/>
</dbReference>
<feature type="binding site" evidence="11">
    <location>
        <position position="136"/>
    </location>
    <ligand>
        <name>substrate</name>
    </ligand>
</feature>
<dbReference type="UniPathway" id="UPA00053">
    <property type="reaction ID" value="UER00088"/>
</dbReference>
<keyword evidence="7 11" id="KW-0418">Kinase</keyword>
<dbReference type="Pfam" id="PF01202">
    <property type="entry name" value="SKI"/>
    <property type="match status" value="1"/>
</dbReference>
<evidence type="ECO:0000313" key="12">
    <source>
        <dbReference type="EMBL" id="SJZ85997.1"/>
    </source>
</evidence>
<proteinExistence type="inferred from homology"/>
<dbReference type="HAMAP" id="MF_00109">
    <property type="entry name" value="Shikimate_kinase"/>
    <property type="match status" value="1"/>
</dbReference>
<dbReference type="InterPro" id="IPR000623">
    <property type="entry name" value="Shikimate_kinase/TSH1"/>
</dbReference>
<dbReference type="GO" id="GO:0005829">
    <property type="term" value="C:cytosol"/>
    <property type="evidence" value="ECO:0007669"/>
    <property type="project" value="TreeGrafter"/>
</dbReference>
<evidence type="ECO:0000256" key="11">
    <source>
        <dbReference type="HAMAP-Rule" id="MF_00109"/>
    </source>
</evidence>
<dbReference type="Gene3D" id="3.40.50.300">
    <property type="entry name" value="P-loop containing nucleotide triphosphate hydrolases"/>
    <property type="match status" value="1"/>
</dbReference>
<evidence type="ECO:0000256" key="6">
    <source>
        <dbReference type="ARBA" id="ARBA00022741"/>
    </source>
</evidence>
<dbReference type="InterPro" id="IPR031322">
    <property type="entry name" value="Shikimate/glucono_kinase"/>
</dbReference>
<dbReference type="SUPFAM" id="SSF52540">
    <property type="entry name" value="P-loop containing nucleoside triphosphate hydrolases"/>
    <property type="match status" value="1"/>
</dbReference>
<evidence type="ECO:0000256" key="3">
    <source>
        <dbReference type="ARBA" id="ARBA00012154"/>
    </source>
</evidence>
<comment type="subunit">
    <text evidence="11">Monomer.</text>
</comment>
<feature type="binding site" evidence="11">
    <location>
        <position position="34"/>
    </location>
    <ligand>
        <name>substrate</name>
    </ligand>
</feature>
<comment type="pathway">
    <text evidence="1 11">Metabolic intermediate biosynthesis; chorismate biosynthesis; chorismate from D-erythrose 4-phosphate and phosphoenolpyruvate: step 5/7.</text>
</comment>
<dbReference type="EC" id="2.7.1.71" evidence="3 11"/>
<feature type="binding site" evidence="11">
    <location>
        <position position="80"/>
    </location>
    <ligand>
        <name>substrate</name>
    </ligand>
</feature>
<feature type="binding site" evidence="11">
    <location>
        <position position="16"/>
    </location>
    <ligand>
        <name>Mg(2+)</name>
        <dbReference type="ChEBI" id="CHEBI:18420"/>
    </ligand>
</feature>
<gene>
    <name evidence="11" type="primary">aroK</name>
    <name evidence="12" type="ORF">SAMN02745118_02031</name>
</gene>
<evidence type="ECO:0000256" key="10">
    <source>
        <dbReference type="ARBA" id="ARBA00048567"/>
    </source>
</evidence>
<accession>A0A1T4P3V4</accession>
<keyword evidence="5 11" id="KW-0808">Transferase</keyword>
<dbReference type="STRING" id="142842.SAMN02745118_02031"/>
<comment type="catalytic activity">
    <reaction evidence="10 11">
        <text>shikimate + ATP = 3-phosphoshikimate + ADP + H(+)</text>
        <dbReference type="Rhea" id="RHEA:13121"/>
        <dbReference type="ChEBI" id="CHEBI:15378"/>
        <dbReference type="ChEBI" id="CHEBI:30616"/>
        <dbReference type="ChEBI" id="CHEBI:36208"/>
        <dbReference type="ChEBI" id="CHEBI:145989"/>
        <dbReference type="ChEBI" id="CHEBI:456216"/>
        <dbReference type="EC" id="2.7.1.71"/>
    </reaction>
</comment>